<dbReference type="Gene3D" id="1.25.40.10">
    <property type="entry name" value="Tetratricopeptide repeat domain"/>
    <property type="match status" value="1"/>
</dbReference>
<feature type="region of interest" description="Disordered" evidence="1">
    <location>
        <begin position="265"/>
        <end position="286"/>
    </location>
</feature>
<dbReference type="AlphaFoldDB" id="A0A8H3G941"/>
<feature type="compositionally biased region" description="Polar residues" evidence="1">
    <location>
        <begin position="265"/>
        <end position="281"/>
    </location>
</feature>
<organism evidence="2 3">
    <name type="scientific">Rhizoctonia solani</name>
    <dbReference type="NCBI Taxonomy" id="456999"/>
    <lineage>
        <taxon>Eukaryota</taxon>
        <taxon>Fungi</taxon>
        <taxon>Dikarya</taxon>
        <taxon>Basidiomycota</taxon>
        <taxon>Agaricomycotina</taxon>
        <taxon>Agaricomycetes</taxon>
        <taxon>Cantharellales</taxon>
        <taxon>Ceratobasidiaceae</taxon>
        <taxon>Rhizoctonia</taxon>
    </lineage>
</organism>
<evidence type="ECO:0000313" key="2">
    <source>
        <dbReference type="EMBL" id="CAE6441002.1"/>
    </source>
</evidence>
<dbReference type="Proteomes" id="UP000663888">
    <property type="component" value="Unassembled WGS sequence"/>
</dbReference>
<feature type="region of interest" description="Disordered" evidence="1">
    <location>
        <begin position="1"/>
        <end position="25"/>
    </location>
</feature>
<protein>
    <submittedName>
        <fullName evidence="2">Uncharacterized protein</fullName>
    </submittedName>
</protein>
<gene>
    <name evidence="2" type="ORF">RDB_LOCUS49880</name>
</gene>
<sequence length="343" mass="37884">MNLQSSSGPNWGGSPLTPASSSQPTIHDTIDTIHYADESLPPSYELTIDQTTPDPPFTVTIPAHLVSRPAFRPPPLNQLTTEDANKLLDSADTCWNQGKWGAARTRYTTAAATFNITGDKRNEAFCLQRLGEVCRITKDLKAARAHIWQAHVLFGKCGEISRQLMCERWLARVASDEGLEDEARLLLHSALDHSRAANLRESEGWCLLRLGELEQMNETLIRQAFVIAQGEKIGLLECRCTYNLLRIHRDGVGALEATVVAGPSQYRTENNNSENSRQVGNSDKEGEIGKERQLLDPKGPGVSCVDRSIQVELELATIGTASIPRSDGLSSIVKCFRSWFEKS</sequence>
<evidence type="ECO:0000313" key="3">
    <source>
        <dbReference type="Proteomes" id="UP000663888"/>
    </source>
</evidence>
<reference evidence="2" key="1">
    <citation type="submission" date="2021-01" db="EMBL/GenBank/DDBJ databases">
        <authorList>
            <person name="Kaushik A."/>
        </authorList>
    </citation>
    <scope>NUCLEOTIDE SEQUENCE</scope>
    <source>
        <strain evidence="2">AG4-R118</strain>
    </source>
</reference>
<proteinExistence type="predicted"/>
<dbReference type="InterPro" id="IPR011990">
    <property type="entry name" value="TPR-like_helical_dom_sf"/>
</dbReference>
<accession>A0A8H3G941</accession>
<name>A0A8H3G941_9AGAM</name>
<dbReference type="SUPFAM" id="SSF48452">
    <property type="entry name" value="TPR-like"/>
    <property type="match status" value="1"/>
</dbReference>
<comment type="caution">
    <text evidence="2">The sequence shown here is derived from an EMBL/GenBank/DDBJ whole genome shotgun (WGS) entry which is preliminary data.</text>
</comment>
<dbReference type="EMBL" id="CAJMWX010000969">
    <property type="protein sequence ID" value="CAE6441002.1"/>
    <property type="molecule type" value="Genomic_DNA"/>
</dbReference>
<evidence type="ECO:0000256" key="1">
    <source>
        <dbReference type="SAM" id="MobiDB-lite"/>
    </source>
</evidence>